<keyword evidence="8 11" id="KW-0472">Membrane</keyword>
<dbReference type="GO" id="GO:0006744">
    <property type="term" value="P:ubiquinone biosynthetic process"/>
    <property type="evidence" value="ECO:0007669"/>
    <property type="project" value="TreeGrafter"/>
</dbReference>
<dbReference type="EMBL" id="MT109336">
    <property type="protein sequence ID" value="QJQ82469.1"/>
    <property type="molecule type" value="Genomic_DNA"/>
</dbReference>
<dbReference type="AlphaFoldDB" id="A0A6M4ELE8"/>
<name>A0A6M4ELE8_9PEZI</name>
<evidence type="ECO:0000256" key="9">
    <source>
        <dbReference type="ARBA" id="ARBA00023180"/>
    </source>
</evidence>
<dbReference type="InterPro" id="IPR039653">
    <property type="entry name" value="Prenyltransferase"/>
</dbReference>
<protein>
    <recommendedName>
        <fullName evidence="10">Diterpenoid pyrone biosynthesis cluster protein C</fullName>
    </recommendedName>
</protein>
<comment type="subcellular location">
    <subcellularLocation>
        <location evidence="2">Membrane</location>
        <topology evidence="2">Multi-pass membrane protein</topology>
    </subcellularLocation>
</comment>
<evidence type="ECO:0000256" key="1">
    <source>
        <dbReference type="ARBA" id="ARBA00001946"/>
    </source>
</evidence>
<evidence type="ECO:0000256" key="2">
    <source>
        <dbReference type="ARBA" id="ARBA00004141"/>
    </source>
</evidence>
<keyword evidence="6 11" id="KW-0812">Transmembrane</keyword>
<feature type="transmembrane region" description="Helical" evidence="11">
    <location>
        <begin position="72"/>
        <end position="95"/>
    </location>
</feature>
<accession>A0A6M4ELE8</accession>
<comment type="cofactor">
    <cofactor evidence="1">
        <name>Mg(2+)</name>
        <dbReference type="ChEBI" id="CHEBI:18420"/>
    </cofactor>
</comment>
<dbReference type="GO" id="GO:0005743">
    <property type="term" value="C:mitochondrial inner membrane"/>
    <property type="evidence" value="ECO:0007669"/>
    <property type="project" value="TreeGrafter"/>
</dbReference>
<gene>
    <name evidence="12" type="primary">pesD</name>
</gene>
<feature type="transmembrane region" description="Helical" evidence="11">
    <location>
        <begin position="143"/>
        <end position="161"/>
    </location>
</feature>
<feature type="transmembrane region" description="Helical" evidence="11">
    <location>
        <begin position="291"/>
        <end position="309"/>
    </location>
</feature>
<evidence type="ECO:0000256" key="11">
    <source>
        <dbReference type="SAM" id="Phobius"/>
    </source>
</evidence>
<feature type="transmembrane region" description="Helical" evidence="11">
    <location>
        <begin position="43"/>
        <end position="60"/>
    </location>
</feature>
<dbReference type="CDD" id="cd13959">
    <property type="entry name" value="PT_UbiA_COQ2"/>
    <property type="match status" value="1"/>
</dbReference>
<evidence type="ECO:0000256" key="4">
    <source>
        <dbReference type="ARBA" id="ARBA00005985"/>
    </source>
</evidence>
<feature type="transmembrane region" description="Helical" evidence="11">
    <location>
        <begin position="115"/>
        <end position="137"/>
    </location>
</feature>
<feature type="transmembrane region" description="Helical" evidence="11">
    <location>
        <begin position="321"/>
        <end position="344"/>
    </location>
</feature>
<dbReference type="InterPro" id="IPR000537">
    <property type="entry name" value="UbiA_prenyltransferase"/>
</dbReference>
<evidence type="ECO:0000256" key="3">
    <source>
        <dbReference type="ARBA" id="ARBA00004721"/>
    </source>
</evidence>
<keyword evidence="9" id="KW-0325">Glycoprotein</keyword>
<proteinExistence type="inferred from homology"/>
<dbReference type="Gene3D" id="1.20.120.1780">
    <property type="entry name" value="UbiA prenyltransferase"/>
    <property type="match status" value="1"/>
</dbReference>
<reference evidence="12" key="1">
    <citation type="journal article" date="2020" name="Angew. Chem. Int. Ed. Engl.">
        <title>Biosynthesis of biscognienyne B involving an unprecedented cytochrome P450-dependent alkynylation.</title>
        <authorList>
            <person name="Abe I."/>
            <person name="Lv J.M."/>
            <person name="Gao Y.H."/>
            <person name="Zhao H."/>
            <person name="Awakawa T."/>
            <person name="Liu L."/>
            <person name="Chen G.D."/>
            <person name="Yao X.S."/>
            <person name="Hu D."/>
            <person name="Gao H."/>
        </authorList>
    </citation>
    <scope>NUCLEOTIDE SEQUENCE</scope>
    <source>
        <strain evidence="12">FKI-7473</strain>
    </source>
</reference>
<sequence length="349" mass="37917">MTNNSKEMLAADIGYQKPSHGIFRFIPDAWVPYAELMRLDRPAGFWVGYWHYLIGLGFALNTDPFSSDHGIVSITALAAYLAIWGIVFRGIFCTWNDILDQDLDRQVARCRVRPIARGAVTTYQALSFAAALTATGFTIMSPAGPSTLIHGIVKGILFFFYPFLKRYTDFPQVELGLGLSYAIFMSASAIGKDPLAPLFDPSLDLSTRVTKIVESPSALSTGYLYAAGAIWCVIFDTIYAHQDYLDDLKAGVRGLAVRLGRRGTKPALSVAAIAQVYCLAMAGQLSGLGTTYFAISCGGAGLLLAWMIWKVKLEDPKSCAWAFGAGSMYVGASVTAGLLAEFWVTKQGY</sequence>
<dbReference type="PANTHER" id="PTHR11048">
    <property type="entry name" value="PRENYLTRANSFERASES"/>
    <property type="match status" value="1"/>
</dbReference>
<dbReference type="Gene3D" id="1.10.357.140">
    <property type="entry name" value="UbiA prenyltransferase"/>
    <property type="match status" value="1"/>
</dbReference>
<feature type="transmembrane region" description="Helical" evidence="11">
    <location>
        <begin position="222"/>
        <end position="240"/>
    </location>
</feature>
<comment type="similarity">
    <text evidence="4">Belongs to the UbiA prenyltransferase family.</text>
</comment>
<evidence type="ECO:0000256" key="8">
    <source>
        <dbReference type="ARBA" id="ARBA00023136"/>
    </source>
</evidence>
<organism evidence="12">
    <name type="scientific">Pestalotiopsis humus</name>
    <dbReference type="NCBI Taxonomy" id="1562279"/>
    <lineage>
        <taxon>Eukaryota</taxon>
        <taxon>Fungi</taxon>
        <taxon>Dikarya</taxon>
        <taxon>Ascomycota</taxon>
        <taxon>Pezizomycotina</taxon>
        <taxon>Sordariomycetes</taxon>
        <taxon>Xylariomycetidae</taxon>
        <taxon>Amphisphaeriales</taxon>
        <taxon>Sporocadaceae</taxon>
        <taxon>Pestalotiopsis</taxon>
    </lineage>
</organism>
<dbReference type="Pfam" id="PF01040">
    <property type="entry name" value="UbiA"/>
    <property type="match status" value="1"/>
</dbReference>
<evidence type="ECO:0000256" key="10">
    <source>
        <dbReference type="ARBA" id="ARBA00075214"/>
    </source>
</evidence>
<evidence type="ECO:0000256" key="6">
    <source>
        <dbReference type="ARBA" id="ARBA00022692"/>
    </source>
</evidence>
<keyword evidence="5" id="KW-0808">Transferase</keyword>
<dbReference type="PANTHER" id="PTHR11048:SF39">
    <property type="entry name" value="POLYPRENYL TRANSFERASE AUSN"/>
    <property type="match status" value="1"/>
</dbReference>
<dbReference type="FunFam" id="1.20.120.1780:FF:000001">
    <property type="entry name" value="4-hydroxybenzoate octaprenyltransferase"/>
    <property type="match status" value="1"/>
</dbReference>
<keyword evidence="7 11" id="KW-1133">Transmembrane helix</keyword>
<comment type="pathway">
    <text evidence="3">Secondary metabolite biosynthesis; terpenoid biosynthesis.</text>
</comment>
<dbReference type="InterPro" id="IPR044878">
    <property type="entry name" value="UbiA_sf"/>
</dbReference>
<dbReference type="FunFam" id="1.10.357.140:FF:000008">
    <property type="entry name" value="4-hydroxybenzoate octaprenyltransferase"/>
    <property type="match status" value="1"/>
</dbReference>
<evidence type="ECO:0000256" key="5">
    <source>
        <dbReference type="ARBA" id="ARBA00022679"/>
    </source>
</evidence>
<evidence type="ECO:0000313" key="12">
    <source>
        <dbReference type="EMBL" id="QJQ82469.1"/>
    </source>
</evidence>
<evidence type="ECO:0000256" key="7">
    <source>
        <dbReference type="ARBA" id="ARBA00022989"/>
    </source>
</evidence>
<dbReference type="GO" id="GO:0008412">
    <property type="term" value="F:4-hydroxybenzoate polyprenyltransferase activity"/>
    <property type="evidence" value="ECO:0007669"/>
    <property type="project" value="TreeGrafter"/>
</dbReference>